<gene>
    <name evidence="2" type="ORF">IAA98_14125</name>
</gene>
<evidence type="ECO:0000256" key="1">
    <source>
        <dbReference type="SAM" id="Phobius"/>
    </source>
</evidence>
<feature type="transmembrane region" description="Helical" evidence="1">
    <location>
        <begin position="95"/>
        <end position="114"/>
    </location>
</feature>
<keyword evidence="1" id="KW-0472">Membrane</keyword>
<feature type="transmembrane region" description="Helical" evidence="1">
    <location>
        <begin position="61"/>
        <end position="83"/>
    </location>
</feature>
<keyword evidence="1" id="KW-0812">Transmembrane</keyword>
<dbReference type="EMBL" id="DVLP01000412">
    <property type="protein sequence ID" value="HIT76715.1"/>
    <property type="molecule type" value="Genomic_DNA"/>
</dbReference>
<evidence type="ECO:0000313" key="2">
    <source>
        <dbReference type="EMBL" id="HIT76715.1"/>
    </source>
</evidence>
<dbReference type="Proteomes" id="UP000886842">
    <property type="component" value="Unassembled WGS sequence"/>
</dbReference>
<feature type="transmembrane region" description="Helical" evidence="1">
    <location>
        <begin position="180"/>
        <end position="202"/>
    </location>
</feature>
<keyword evidence="1" id="KW-1133">Transmembrane helix</keyword>
<reference evidence="2" key="2">
    <citation type="journal article" date="2021" name="PeerJ">
        <title>Extensive microbial diversity within the chicken gut microbiome revealed by metagenomics and culture.</title>
        <authorList>
            <person name="Gilroy R."/>
            <person name="Ravi A."/>
            <person name="Getino M."/>
            <person name="Pursley I."/>
            <person name="Horton D.L."/>
            <person name="Alikhan N.F."/>
            <person name="Baker D."/>
            <person name="Gharbi K."/>
            <person name="Hall N."/>
            <person name="Watson M."/>
            <person name="Adriaenssens E.M."/>
            <person name="Foster-Nyarko E."/>
            <person name="Jarju S."/>
            <person name="Secka A."/>
            <person name="Antonio M."/>
            <person name="Oren A."/>
            <person name="Chaudhuri R.R."/>
            <person name="La Ragione R."/>
            <person name="Hildebrand F."/>
            <person name="Pallen M.J."/>
        </authorList>
    </citation>
    <scope>NUCLEOTIDE SEQUENCE</scope>
    <source>
        <strain evidence="2">ChiGjej1B1-24693</strain>
    </source>
</reference>
<feature type="transmembrane region" description="Helical" evidence="1">
    <location>
        <begin position="209"/>
        <end position="232"/>
    </location>
</feature>
<evidence type="ECO:0000313" key="3">
    <source>
        <dbReference type="Proteomes" id="UP000886842"/>
    </source>
</evidence>
<reference evidence="2" key="1">
    <citation type="submission" date="2020-10" db="EMBL/GenBank/DDBJ databases">
        <authorList>
            <person name="Gilroy R."/>
        </authorList>
    </citation>
    <scope>NUCLEOTIDE SEQUENCE</scope>
    <source>
        <strain evidence="2">ChiGjej1B1-24693</strain>
    </source>
</reference>
<feature type="transmembrane region" description="Helical" evidence="1">
    <location>
        <begin position="135"/>
        <end position="160"/>
    </location>
</feature>
<sequence>MNAPLTPDIADIERVEDAKGVEDTERFETTSATGPQVRAASGPGLARLSVVELRKQVDTGVGMVLVVVAALLAGAFGGGALLLGSADSYGEVARMAAIPGATLAPVLAMLLVTAERSHRTALSTFTLVPRRGRVVAAKAVASMAIGAMVVLLSLVAALVITPVGAAVTGESIGWQLDVRGFAFFAVGVILSTLSGWALALAIGNAPAAIVVLLVWPMLSSMILGANQAWSTVVTWLDITAVARLADGASVDLVAKATVGILVWVVVPAVVGIRRVLIEEVR</sequence>
<proteinExistence type="predicted"/>
<protein>
    <submittedName>
        <fullName evidence="2">Uncharacterized protein</fullName>
    </submittedName>
</protein>
<name>A0A9D1H1J1_9ACTN</name>
<feature type="transmembrane region" description="Helical" evidence="1">
    <location>
        <begin position="252"/>
        <end position="272"/>
    </location>
</feature>
<accession>A0A9D1H1J1</accession>
<comment type="caution">
    <text evidence="2">The sequence shown here is derived from an EMBL/GenBank/DDBJ whole genome shotgun (WGS) entry which is preliminary data.</text>
</comment>
<dbReference type="AlphaFoldDB" id="A0A9D1H1J1"/>
<organism evidence="2 3">
    <name type="scientific">Candidatus Avipropionibacterium avicola</name>
    <dbReference type="NCBI Taxonomy" id="2840701"/>
    <lineage>
        <taxon>Bacteria</taxon>
        <taxon>Bacillati</taxon>
        <taxon>Actinomycetota</taxon>
        <taxon>Actinomycetes</taxon>
        <taxon>Propionibacteriales</taxon>
        <taxon>Propionibacteriaceae</taxon>
        <taxon>Propionibacteriaceae incertae sedis</taxon>
        <taxon>Candidatus Avipropionibacterium</taxon>
    </lineage>
</organism>